<feature type="compositionally biased region" description="Polar residues" evidence="8">
    <location>
        <begin position="448"/>
        <end position="458"/>
    </location>
</feature>
<keyword evidence="5 7" id="KW-0804">Transcription</keyword>
<comment type="subcellular location">
    <subcellularLocation>
        <location evidence="1 7">Nucleus</location>
    </subcellularLocation>
</comment>
<feature type="region of interest" description="Disordered" evidence="8">
    <location>
        <begin position="53"/>
        <end position="101"/>
    </location>
</feature>
<dbReference type="GO" id="GO:0008270">
    <property type="term" value="F:zinc ion binding"/>
    <property type="evidence" value="ECO:0007669"/>
    <property type="project" value="InterPro"/>
</dbReference>
<dbReference type="CDD" id="cd00067">
    <property type="entry name" value="GAL4"/>
    <property type="match status" value="1"/>
</dbReference>
<feature type="domain" description="Zn(2)-C6 fungal-type" evidence="9">
    <location>
        <begin position="12"/>
        <end position="43"/>
    </location>
</feature>
<dbReference type="GO" id="GO:0000981">
    <property type="term" value="F:DNA-binding transcription factor activity, RNA polymerase II-specific"/>
    <property type="evidence" value="ECO:0007669"/>
    <property type="project" value="InterPro"/>
</dbReference>
<dbReference type="PROSITE" id="PS51152">
    <property type="entry name" value="NFYA_HAP2_2"/>
    <property type="match status" value="1"/>
</dbReference>
<feature type="region of interest" description="Disordered" evidence="8">
    <location>
        <begin position="131"/>
        <end position="164"/>
    </location>
</feature>
<comment type="similarity">
    <text evidence="7">Belongs to the NFYA/HAP2 subunit family.</text>
</comment>
<dbReference type="Gene3D" id="6.10.250.2430">
    <property type="match status" value="1"/>
</dbReference>
<dbReference type="GO" id="GO:0016602">
    <property type="term" value="C:CCAAT-binding factor complex"/>
    <property type="evidence" value="ECO:0007669"/>
    <property type="project" value="InterPro"/>
</dbReference>
<dbReference type="AlphaFoldDB" id="A0A8F2W2Y8"/>
<keyword evidence="3 7" id="KW-0238">DNA-binding</keyword>
<dbReference type="PROSITE" id="PS00463">
    <property type="entry name" value="ZN2_CY6_FUNGAL_1"/>
    <property type="match status" value="1"/>
</dbReference>
<dbReference type="PANTHER" id="PTHR12632">
    <property type="entry name" value="TRANSCRIPTION FACTOR NF-Y ALPHA-RELATED"/>
    <property type="match status" value="1"/>
</dbReference>
<feature type="compositionally biased region" description="Basic residues" evidence="8">
    <location>
        <begin position="359"/>
        <end position="375"/>
    </location>
</feature>
<dbReference type="Gene3D" id="4.10.240.10">
    <property type="entry name" value="Zn(2)-C6 fungal-type DNA-binding domain"/>
    <property type="match status" value="1"/>
</dbReference>
<dbReference type="SUPFAM" id="SSF57701">
    <property type="entry name" value="Zn2/Cys6 DNA-binding domain"/>
    <property type="match status" value="1"/>
</dbReference>
<dbReference type="Proteomes" id="UP000825438">
    <property type="component" value="Chromosome I"/>
</dbReference>
<dbReference type="InterPro" id="IPR036864">
    <property type="entry name" value="Zn2-C6_fun-type_DNA-bd_sf"/>
</dbReference>
<dbReference type="InterPro" id="IPR001138">
    <property type="entry name" value="Zn2Cys6_DnaBD"/>
</dbReference>
<sequence>MANPKKKRSRDGCLTCRRRKKKCDESSSPQCHNCEANGLQCTWPGHVLEARKKRAKEGELYNSKVDPKGIDSSSYPGLQTHHHHNTLGHSTSDSLASLPHPIAENHSLSSNVALRRRVSDTDGISWRTSSLSSLHTAEDRRGSSISQPMPSIAPTPAPHRENYWVEKPKGPQRRENYFLQRIAMQQDCVVEEDAKEDKPDHHSQVNRDLIRSYIANQMDLGEALKKPGTYYAEQMPPTYYNSHVPQHTIINNQIDQHDRPQFYSAENGNTHPHYEANDSPHHEYYQQDHINTGTSVLPEAPQRPVPHQIPPPQVPTQPQMEQPAEQPFYVNAKQYHRILKRRIARAKLEETLKIARTRKPYLHESRHKHAMRRPRGQGGRFLTAAEIAEKERLEKMKSLENSEDSKVESSETKKGDSSESGSSGNTEHSSPATTEQSNVEQKDVGDSIFSNLMSESTN</sequence>
<feature type="compositionally biased region" description="Basic and acidic residues" evidence="8">
    <location>
        <begin position="387"/>
        <end position="417"/>
    </location>
</feature>
<evidence type="ECO:0000256" key="8">
    <source>
        <dbReference type="SAM" id="MobiDB-lite"/>
    </source>
</evidence>
<dbReference type="Pfam" id="PF00172">
    <property type="entry name" value="Zn_clus"/>
    <property type="match status" value="1"/>
</dbReference>
<evidence type="ECO:0000256" key="1">
    <source>
        <dbReference type="ARBA" id="ARBA00004123"/>
    </source>
</evidence>
<dbReference type="SMART" id="SM00066">
    <property type="entry name" value="GAL4"/>
    <property type="match status" value="1"/>
</dbReference>
<evidence type="ECO:0000256" key="4">
    <source>
        <dbReference type="ARBA" id="ARBA00023159"/>
    </source>
</evidence>
<evidence type="ECO:0000256" key="3">
    <source>
        <dbReference type="ARBA" id="ARBA00023125"/>
    </source>
</evidence>
<evidence type="ECO:0000259" key="9">
    <source>
        <dbReference type="PROSITE" id="PS50048"/>
    </source>
</evidence>
<gene>
    <name evidence="10" type="ORF">CA7LBN_001593</name>
</gene>
<dbReference type="InterPro" id="IPR001289">
    <property type="entry name" value="NFYA"/>
</dbReference>
<protein>
    <recommendedName>
        <fullName evidence="7">Transcriptional activator HAP2</fullName>
    </recommendedName>
</protein>
<dbReference type="PROSITE" id="PS50048">
    <property type="entry name" value="ZN2_CY6_FUNGAL_2"/>
    <property type="match status" value="1"/>
</dbReference>
<evidence type="ECO:0000313" key="10">
    <source>
        <dbReference type="EMBL" id="QWW22846.1"/>
    </source>
</evidence>
<organism evidence="10">
    <name type="scientific">Candidozyma auris</name>
    <name type="common">Yeast</name>
    <name type="synonym">Candida auris</name>
    <dbReference type="NCBI Taxonomy" id="498019"/>
    <lineage>
        <taxon>Eukaryota</taxon>
        <taxon>Fungi</taxon>
        <taxon>Dikarya</taxon>
        <taxon>Ascomycota</taxon>
        <taxon>Saccharomycotina</taxon>
        <taxon>Pichiomycetes</taxon>
        <taxon>Metschnikowiaceae</taxon>
        <taxon>Candidozyma</taxon>
    </lineage>
</organism>
<name>A0A8F2W2Y8_CANAR</name>
<keyword evidence="2 7" id="KW-0805">Transcription regulation</keyword>
<evidence type="ECO:0000256" key="6">
    <source>
        <dbReference type="ARBA" id="ARBA00023242"/>
    </source>
</evidence>
<dbReference type="SMART" id="SM00521">
    <property type="entry name" value="CBF"/>
    <property type="match status" value="1"/>
</dbReference>
<dbReference type="PROSITE" id="PS00686">
    <property type="entry name" value="NFYA_HAP2_1"/>
    <property type="match status" value="1"/>
</dbReference>
<reference evidence="10" key="1">
    <citation type="submission" date="2021-06" db="EMBL/GenBank/DDBJ databases">
        <title>Candida auris outbreak in lebanese hospital.</title>
        <authorList>
            <person name="Finianos M."/>
        </authorList>
    </citation>
    <scope>NUCLEOTIDE SEQUENCE</scope>
    <source>
        <strain evidence="10">CA7LBN</strain>
    </source>
</reference>
<feature type="compositionally biased region" description="Low complexity" evidence="8">
    <location>
        <begin position="418"/>
        <end position="430"/>
    </location>
</feature>
<dbReference type="InterPro" id="IPR018362">
    <property type="entry name" value="CCAAT-binding_factor_CS"/>
</dbReference>
<comment type="subunit">
    <text evidence="7">Heterotrimer.</text>
</comment>
<keyword evidence="4" id="KW-0010">Activator</keyword>
<evidence type="ECO:0000256" key="2">
    <source>
        <dbReference type="ARBA" id="ARBA00023015"/>
    </source>
</evidence>
<dbReference type="Pfam" id="PF02045">
    <property type="entry name" value="CBFB_NFYA"/>
    <property type="match status" value="1"/>
</dbReference>
<dbReference type="PRINTS" id="PR00616">
    <property type="entry name" value="CCAATSUBUNTB"/>
</dbReference>
<dbReference type="EMBL" id="CP076749">
    <property type="protein sequence ID" value="QWW22846.1"/>
    <property type="molecule type" value="Genomic_DNA"/>
</dbReference>
<evidence type="ECO:0000256" key="5">
    <source>
        <dbReference type="ARBA" id="ARBA00023163"/>
    </source>
</evidence>
<proteinExistence type="inferred from homology"/>
<feature type="region of interest" description="Disordered" evidence="8">
    <location>
        <begin position="359"/>
        <end position="458"/>
    </location>
</feature>
<evidence type="ECO:0000256" key="7">
    <source>
        <dbReference type="RuleBase" id="RU367155"/>
    </source>
</evidence>
<keyword evidence="6 7" id="KW-0539">Nucleus</keyword>
<dbReference type="GO" id="GO:0003677">
    <property type="term" value="F:DNA binding"/>
    <property type="evidence" value="ECO:0007669"/>
    <property type="project" value="UniProtKB-KW"/>
</dbReference>
<accession>A0A8F2W2Y8</accession>
<comment type="function">
    <text evidence="7">Component of the sequence-specific heterotrimeric transcription factor (NF-Y) which specifically recognizes a 5'-CCAAT-3' box motif found in the promoters of its target genes.</text>
</comment>